<dbReference type="EMBL" id="JAFKMR010000010">
    <property type="protein sequence ID" value="MBN8743120.1"/>
    <property type="molecule type" value="Genomic_DNA"/>
</dbReference>
<feature type="transmembrane region" description="Helical" evidence="1">
    <location>
        <begin position="37"/>
        <end position="56"/>
    </location>
</feature>
<reference evidence="2" key="1">
    <citation type="submission" date="2021-02" db="EMBL/GenBank/DDBJ databases">
        <title>Thiocyanate and organic carbon inputs drive convergent selection for specific autotrophic Afipia and Thiobacillus strains within complex microbiomes.</title>
        <authorList>
            <person name="Huddy R.J."/>
            <person name="Sachdeva R."/>
            <person name="Kadzinga F."/>
            <person name="Kantor R.S."/>
            <person name="Harrison S.T.L."/>
            <person name="Banfield J.F."/>
        </authorList>
    </citation>
    <scope>NUCLEOTIDE SEQUENCE</scope>
    <source>
        <strain evidence="2">SCN18_13_7_16_R3_B_64_19</strain>
    </source>
</reference>
<keyword evidence="1" id="KW-0812">Transmembrane</keyword>
<evidence type="ECO:0000313" key="2">
    <source>
        <dbReference type="EMBL" id="MBN8743120.1"/>
    </source>
</evidence>
<proteinExistence type="predicted"/>
<evidence type="ECO:0000313" key="3">
    <source>
        <dbReference type="Proteomes" id="UP000664800"/>
    </source>
</evidence>
<feature type="transmembrane region" description="Helical" evidence="1">
    <location>
        <begin position="219"/>
        <end position="243"/>
    </location>
</feature>
<gene>
    <name evidence="2" type="ORF">J0I24_02320</name>
</gene>
<dbReference type="Proteomes" id="UP000664800">
    <property type="component" value="Unassembled WGS sequence"/>
</dbReference>
<feature type="transmembrane region" description="Helical" evidence="1">
    <location>
        <begin position="263"/>
        <end position="280"/>
    </location>
</feature>
<protein>
    <submittedName>
        <fullName evidence="2">Uncharacterized protein</fullName>
    </submittedName>
</protein>
<organism evidence="2 3">
    <name type="scientific">Thiomonas arsenitoxydans (strain DSM 22701 / CIP 110005 / 3As)</name>
    <dbReference type="NCBI Taxonomy" id="426114"/>
    <lineage>
        <taxon>Bacteria</taxon>
        <taxon>Pseudomonadati</taxon>
        <taxon>Pseudomonadota</taxon>
        <taxon>Betaproteobacteria</taxon>
        <taxon>Burkholderiales</taxon>
        <taxon>Thiomonas</taxon>
    </lineage>
</organism>
<dbReference type="AlphaFoldDB" id="A0A8I1ST56"/>
<comment type="caution">
    <text evidence="2">The sequence shown here is derived from an EMBL/GenBank/DDBJ whole genome shotgun (WGS) entry which is preliminary data.</text>
</comment>
<sequence>MTLNTDNSRQFSNLERQVLRMNVALIDGIRDVLSTGWVGNFIGIAGAILAIYFYYLSRKRSIIAFQEMHEKLLGGMLPKAITIFYDGNKIPKLSRYTAIIWNAGENTINGSDIVSSNPVRVKLKDKSLKILDSRIIETTRDFLGIKCIYPSQDDIAAELYFDYLDAKDGFTLEILHTGDPNSVELCGSIKGIPNGLTNYGLLPASAAAKKSNRMHLKSGFFISKSFSGWIVFIGGIVFFVGNLFFPLHFRSGFYFNNKPIDYLYTYLGAIYIIIGLRLILRVRRRFPNTLKFHKLEDRW</sequence>
<keyword evidence="1" id="KW-0472">Membrane</keyword>
<name>A0A8I1ST56_THIA3</name>
<evidence type="ECO:0000256" key="1">
    <source>
        <dbReference type="SAM" id="Phobius"/>
    </source>
</evidence>
<keyword evidence="1" id="KW-1133">Transmembrane helix</keyword>
<accession>A0A8I1ST56</accession>